<dbReference type="PATRIC" id="fig|1030841.3.peg.62"/>
<dbReference type="RefSeq" id="WP_009115206.1">
    <property type="nucleotide sequence ID" value="NZ_JH165159.1"/>
</dbReference>
<keyword evidence="3" id="KW-1185">Reference proteome</keyword>
<proteinExistence type="predicted"/>
<dbReference type="STRING" id="1030841.HMPREF9370_0059"/>
<gene>
    <name evidence="2" type="ORF">HMPREF9370_0059</name>
</gene>
<evidence type="ECO:0000313" key="3">
    <source>
        <dbReference type="Proteomes" id="UP000005336"/>
    </source>
</evidence>
<organism evidence="2 3">
    <name type="scientific">Neisseria wadsworthii 9715</name>
    <dbReference type="NCBI Taxonomy" id="1030841"/>
    <lineage>
        <taxon>Bacteria</taxon>
        <taxon>Pseudomonadati</taxon>
        <taxon>Pseudomonadota</taxon>
        <taxon>Betaproteobacteria</taxon>
        <taxon>Neisseriales</taxon>
        <taxon>Neisseriaceae</taxon>
        <taxon>Neisseria</taxon>
    </lineage>
</organism>
<sequence>MKLLLVILTASALLVSAGIQAKTPQASVAPAGQAAKAKGI</sequence>
<evidence type="ECO:0000256" key="1">
    <source>
        <dbReference type="SAM" id="SignalP"/>
    </source>
</evidence>
<dbReference type="Proteomes" id="UP000005336">
    <property type="component" value="Unassembled WGS sequence"/>
</dbReference>
<protein>
    <submittedName>
        <fullName evidence="2">Uncharacterized protein</fullName>
    </submittedName>
</protein>
<accession>G4CLV0</accession>
<dbReference type="EMBL" id="AGAZ01000002">
    <property type="protein sequence ID" value="EGZ51308.1"/>
    <property type="molecule type" value="Genomic_DNA"/>
</dbReference>
<feature type="chain" id="PRO_5003462343" evidence="1">
    <location>
        <begin position="22"/>
        <end position="40"/>
    </location>
</feature>
<feature type="signal peptide" evidence="1">
    <location>
        <begin position="1"/>
        <end position="21"/>
    </location>
</feature>
<evidence type="ECO:0000313" key="2">
    <source>
        <dbReference type="EMBL" id="EGZ51308.1"/>
    </source>
</evidence>
<reference evidence="2 3" key="1">
    <citation type="submission" date="2011-06" db="EMBL/GenBank/DDBJ databases">
        <authorList>
            <person name="Muzny D."/>
            <person name="Qin X."/>
            <person name="Deng J."/>
            <person name="Jiang H."/>
            <person name="Liu Y."/>
            <person name="Qu J."/>
            <person name="Song X.-Z."/>
            <person name="Zhang L."/>
            <person name="Thornton R."/>
            <person name="Coyle M."/>
            <person name="Francisco L."/>
            <person name="Jackson L."/>
            <person name="Javaid M."/>
            <person name="Korchina V."/>
            <person name="Kovar C."/>
            <person name="Mata R."/>
            <person name="Mathew T."/>
            <person name="Ngo R."/>
            <person name="Nguyen L."/>
            <person name="Nguyen N."/>
            <person name="Okwuonu G."/>
            <person name="Ongeri F."/>
            <person name="Pham C."/>
            <person name="Simmons D."/>
            <person name="Wilczek-Boney K."/>
            <person name="Hale W."/>
            <person name="Jakkamsetti A."/>
            <person name="Pham P."/>
            <person name="Ruth R."/>
            <person name="San Lucas F."/>
            <person name="Warren J."/>
            <person name="Zhang J."/>
            <person name="Zhao Z."/>
            <person name="Zhou C."/>
            <person name="Zhu D."/>
            <person name="Lee S."/>
            <person name="Bess C."/>
            <person name="Blankenburg K."/>
            <person name="Forbes L."/>
            <person name="Fu Q."/>
            <person name="Gubbala S."/>
            <person name="Hirani K."/>
            <person name="Jayaseelan J.C."/>
            <person name="Lara F."/>
            <person name="Munidasa M."/>
            <person name="Palculict T."/>
            <person name="Patil S."/>
            <person name="Pu L.-L."/>
            <person name="Saada N."/>
            <person name="Tang L."/>
            <person name="Weissenberger G."/>
            <person name="Zhu Y."/>
            <person name="Hemphill L."/>
            <person name="Shang Y."/>
            <person name="Youmans B."/>
            <person name="Ayvaz T."/>
            <person name="Ross M."/>
            <person name="Santibanez J."/>
            <person name="Aqrawi P."/>
            <person name="Gross S."/>
            <person name="Joshi V."/>
            <person name="Fowler G."/>
            <person name="Nazareth L."/>
            <person name="Reid J."/>
            <person name="Worley K."/>
            <person name="Petrosino J."/>
            <person name="Highlander S."/>
            <person name="Gibbs R."/>
        </authorList>
    </citation>
    <scope>NUCLEOTIDE SEQUENCE [LARGE SCALE GENOMIC DNA]</scope>
    <source>
        <strain evidence="2 3">9715</strain>
    </source>
</reference>
<comment type="caution">
    <text evidence="2">The sequence shown here is derived from an EMBL/GenBank/DDBJ whole genome shotgun (WGS) entry which is preliminary data.</text>
</comment>
<keyword evidence="1" id="KW-0732">Signal</keyword>
<dbReference type="HOGENOM" id="CLU_3293031_0_0_4"/>
<dbReference type="AlphaFoldDB" id="G4CLV0"/>
<name>G4CLV0_9NEIS</name>